<comment type="caution">
    <text evidence="1">The sequence shown here is derived from an EMBL/GenBank/DDBJ whole genome shotgun (WGS) entry which is preliminary data.</text>
</comment>
<evidence type="ECO:0000313" key="2">
    <source>
        <dbReference type="Proteomes" id="UP000070531"/>
    </source>
</evidence>
<dbReference type="EMBL" id="LSDL01000089">
    <property type="protein sequence ID" value="KXB76531.1"/>
    <property type="molecule type" value="Genomic_DNA"/>
</dbReference>
<dbReference type="AlphaFoldDB" id="A0A134B9A9"/>
<accession>A0A134B9A9</accession>
<evidence type="ECO:0000313" key="1">
    <source>
        <dbReference type="EMBL" id="KXB76531.1"/>
    </source>
</evidence>
<name>A0A134B9A9_9BACT</name>
<proteinExistence type="predicted"/>
<gene>
    <name evidence="1" type="ORF">HMPREF1860_01585</name>
</gene>
<sequence>MRKSHDTHGYGDTPLIPFLAMKKGGERVVCGEPIKSVKNSGGGNKRC</sequence>
<protein>
    <submittedName>
        <fullName evidence="1">Uncharacterized protein</fullName>
    </submittedName>
</protein>
<reference evidence="1 2" key="1">
    <citation type="submission" date="2016-01" db="EMBL/GenBank/DDBJ databases">
        <authorList>
            <person name="Oliw E.H."/>
        </authorList>
    </citation>
    <scope>NUCLEOTIDE SEQUENCE [LARGE SCALE GENOMIC DNA]</scope>
    <source>
        <strain evidence="1 2">DNF00307</strain>
    </source>
</reference>
<dbReference type="STRING" id="419005.HMPREF1860_01585"/>
<organism evidence="1">
    <name type="scientific">Prevotella amnii</name>
    <dbReference type="NCBI Taxonomy" id="419005"/>
    <lineage>
        <taxon>Bacteria</taxon>
        <taxon>Pseudomonadati</taxon>
        <taxon>Bacteroidota</taxon>
        <taxon>Bacteroidia</taxon>
        <taxon>Bacteroidales</taxon>
        <taxon>Prevotellaceae</taxon>
        <taxon>Prevotella</taxon>
    </lineage>
</organism>
<dbReference type="PATRIC" id="fig|419005.5.peg.1584"/>
<dbReference type="Proteomes" id="UP000070531">
    <property type="component" value="Unassembled WGS sequence"/>
</dbReference>